<organism evidence="1">
    <name type="scientific">Streptomyces sp. NBC_01393</name>
    <dbReference type="NCBI Taxonomy" id="2903851"/>
    <lineage>
        <taxon>Bacteria</taxon>
        <taxon>Bacillati</taxon>
        <taxon>Actinomycetota</taxon>
        <taxon>Actinomycetes</taxon>
        <taxon>Kitasatosporales</taxon>
        <taxon>Streptomycetaceae</taxon>
        <taxon>Streptomyces</taxon>
    </lineage>
</organism>
<proteinExistence type="predicted"/>
<name>A0AAU3HRP1_9ACTN</name>
<reference evidence="1" key="1">
    <citation type="submission" date="2022-10" db="EMBL/GenBank/DDBJ databases">
        <title>The complete genomes of actinobacterial strains from the NBC collection.</title>
        <authorList>
            <person name="Joergensen T.S."/>
            <person name="Alvarez Arevalo M."/>
            <person name="Sterndorff E.B."/>
            <person name="Faurdal D."/>
            <person name="Vuksanovic O."/>
            <person name="Mourched A.-S."/>
            <person name="Charusanti P."/>
            <person name="Shaw S."/>
            <person name="Blin K."/>
            <person name="Weber T."/>
        </authorList>
    </citation>
    <scope>NUCLEOTIDE SEQUENCE</scope>
    <source>
        <strain evidence="1">NBC_01393</strain>
    </source>
</reference>
<sequence>MLARLRAARWAHVITVGGAGLAAVAAIGGLWAQAVATYWTQQTAMDQLSQSREDSQREEQAQASQVTFWVQDLKKGGGPELHVLNRSLDPVTHIVIGVDRYAGAFKPKDLYYGLVYRDLPPCTERVYDVNSMSAAPSSLDTDDLSLPMLYQFESVGFVDSHGKAWARSRTDLHRAAVKYVPFERWIDMGPEREKKVDNCGDSRG</sequence>
<evidence type="ECO:0000313" key="1">
    <source>
        <dbReference type="EMBL" id="WTZ07666.1"/>
    </source>
</evidence>
<accession>A0AAU3HRP1</accession>
<gene>
    <name evidence="1" type="ORF">OG699_06405</name>
</gene>
<dbReference type="AlphaFoldDB" id="A0AAU3HRP1"/>
<protein>
    <submittedName>
        <fullName evidence="1">Uncharacterized protein</fullName>
    </submittedName>
</protein>
<dbReference type="EMBL" id="CP109546">
    <property type="protein sequence ID" value="WTZ07666.1"/>
    <property type="molecule type" value="Genomic_DNA"/>
</dbReference>